<accession>A0A496PID7</accession>
<dbReference type="SUPFAM" id="SSF55961">
    <property type="entry name" value="Bet v1-like"/>
    <property type="match status" value="1"/>
</dbReference>
<keyword evidence="4" id="KW-1185">Reference proteome</keyword>
<reference evidence="3 4" key="1">
    <citation type="submission" date="2018-07" db="EMBL/GenBank/DDBJ databases">
        <title>Arthrobacter sp. nov., isolated from raw cow's milk with high bacterial count.</title>
        <authorList>
            <person name="Hahne J."/>
            <person name="Isele D."/>
            <person name="Lipski A."/>
        </authorList>
    </citation>
    <scope>NUCLEOTIDE SEQUENCE [LARGE SCALE GENOMIC DNA]</scope>
    <source>
        <strain evidence="3 4">JZ R-183</strain>
    </source>
</reference>
<dbReference type="EMBL" id="QQXL01000005">
    <property type="protein sequence ID" value="RKW70263.1"/>
    <property type="molecule type" value="Genomic_DNA"/>
</dbReference>
<dbReference type="Pfam" id="PF08327">
    <property type="entry name" value="AHSA1"/>
    <property type="match status" value="1"/>
</dbReference>
<dbReference type="AlphaFoldDB" id="A0A496PID7"/>
<gene>
    <name evidence="3" type="ORF">DWQ67_08955</name>
</gene>
<dbReference type="InterPro" id="IPR023393">
    <property type="entry name" value="START-like_dom_sf"/>
</dbReference>
<protein>
    <submittedName>
        <fullName evidence="3">Polyketide cyclase</fullName>
    </submittedName>
</protein>
<evidence type="ECO:0000313" key="4">
    <source>
        <dbReference type="Proteomes" id="UP000273119"/>
    </source>
</evidence>
<dbReference type="InterPro" id="IPR013538">
    <property type="entry name" value="ASHA1/2-like_C"/>
</dbReference>
<sequence>MNDDLDLVVRRVIRAPRAAVWAAWTTPELLERWWIPAPYLSRVHALEVAPGGAFRTSMSPDGESWVDHMDGTFVAATPGERLVFTNVIDSALRPAWPEPVALVAEVLLRDHPEGTEYTAVVRHDSAASRAKHLELGFDEGWGIAAAQLAAVAEELAAG</sequence>
<comment type="caution">
    <text evidence="3">The sequence shown here is derived from an EMBL/GenBank/DDBJ whole genome shotgun (WGS) entry which is preliminary data.</text>
</comment>
<dbReference type="Gene3D" id="3.30.530.20">
    <property type="match status" value="1"/>
</dbReference>
<evidence type="ECO:0000313" key="3">
    <source>
        <dbReference type="EMBL" id="RKW70263.1"/>
    </source>
</evidence>
<dbReference type="Proteomes" id="UP000273119">
    <property type="component" value="Unassembled WGS sequence"/>
</dbReference>
<feature type="domain" description="Activator of Hsp90 ATPase homologue 1/2-like C-terminal" evidence="2">
    <location>
        <begin position="14"/>
        <end position="152"/>
    </location>
</feature>
<evidence type="ECO:0000259" key="2">
    <source>
        <dbReference type="Pfam" id="PF08327"/>
    </source>
</evidence>
<evidence type="ECO:0000256" key="1">
    <source>
        <dbReference type="ARBA" id="ARBA00006817"/>
    </source>
</evidence>
<proteinExistence type="inferred from homology"/>
<comment type="similarity">
    <text evidence="1">Belongs to the AHA1 family.</text>
</comment>
<name>A0A496PID7_9MICC</name>
<organism evidence="3 4">
    <name type="scientific">Galactobacter caseinivorans</name>
    <dbReference type="NCBI Taxonomy" id="2676123"/>
    <lineage>
        <taxon>Bacteria</taxon>
        <taxon>Bacillati</taxon>
        <taxon>Actinomycetota</taxon>
        <taxon>Actinomycetes</taxon>
        <taxon>Micrococcales</taxon>
        <taxon>Micrococcaceae</taxon>
        <taxon>Galactobacter</taxon>
    </lineage>
</organism>